<dbReference type="InterPro" id="IPR036554">
    <property type="entry name" value="GHMP_kinase_C_sf"/>
</dbReference>
<evidence type="ECO:0000256" key="9">
    <source>
        <dbReference type="HAMAP-Rule" id="MF_00061"/>
    </source>
</evidence>
<keyword evidence="4 9" id="KW-0808">Transferase</keyword>
<dbReference type="InterPro" id="IPR013750">
    <property type="entry name" value="GHMP_kinase_C_dom"/>
</dbReference>
<evidence type="ECO:0000256" key="3">
    <source>
        <dbReference type="ARBA" id="ARBA00017473"/>
    </source>
</evidence>
<comment type="pathway">
    <text evidence="9">Isoprenoid biosynthesis; isopentenyl diphosphate biosynthesis via DXP pathway; isopentenyl diphosphate from 1-deoxy-D-xylulose 5-phosphate: step 3/6.</text>
</comment>
<reference evidence="12 13" key="1">
    <citation type="submission" date="2024-04" db="EMBL/GenBank/DDBJ databases">
        <title>Albibacterium profundi sp. nov., isolated from sediment of the Challenger Deep of Mariana Trench.</title>
        <authorList>
            <person name="Wang Y."/>
        </authorList>
    </citation>
    <scope>NUCLEOTIDE SEQUENCE [LARGE SCALE GENOMIC DNA]</scope>
    <source>
        <strain evidence="12 13">RHL897</strain>
    </source>
</reference>
<evidence type="ECO:0000259" key="10">
    <source>
        <dbReference type="Pfam" id="PF00288"/>
    </source>
</evidence>
<evidence type="ECO:0000256" key="4">
    <source>
        <dbReference type="ARBA" id="ARBA00022679"/>
    </source>
</evidence>
<dbReference type="EC" id="2.7.1.148" evidence="2 9"/>
<dbReference type="InterPro" id="IPR020568">
    <property type="entry name" value="Ribosomal_Su5_D2-typ_SF"/>
</dbReference>
<evidence type="ECO:0000256" key="1">
    <source>
        <dbReference type="ARBA" id="ARBA00009684"/>
    </source>
</evidence>
<proteinExistence type="inferred from homology"/>
<protein>
    <recommendedName>
        <fullName evidence="3 9">4-diphosphocytidyl-2-C-methyl-D-erythritol kinase</fullName>
        <shortName evidence="9">CMK</shortName>
        <ecNumber evidence="2 9">2.7.1.148</ecNumber>
    </recommendedName>
    <alternativeName>
        <fullName evidence="8 9">4-(cytidine-5'-diphospho)-2-C-methyl-D-erythritol kinase</fullName>
    </alternativeName>
</protein>
<evidence type="ECO:0000313" key="13">
    <source>
        <dbReference type="Proteomes" id="UP001580928"/>
    </source>
</evidence>
<dbReference type="Gene3D" id="3.30.230.10">
    <property type="match status" value="1"/>
</dbReference>
<dbReference type="InterPro" id="IPR004424">
    <property type="entry name" value="IspE"/>
</dbReference>
<dbReference type="InterPro" id="IPR014721">
    <property type="entry name" value="Ribsml_uS5_D2-typ_fold_subgr"/>
</dbReference>
<evidence type="ECO:0000256" key="6">
    <source>
        <dbReference type="ARBA" id="ARBA00022777"/>
    </source>
</evidence>
<dbReference type="Gene3D" id="3.30.70.890">
    <property type="entry name" value="GHMP kinase, C-terminal domain"/>
    <property type="match status" value="1"/>
</dbReference>
<dbReference type="HAMAP" id="MF_00061">
    <property type="entry name" value="IspE"/>
    <property type="match status" value="1"/>
</dbReference>
<keyword evidence="5 9" id="KW-0547">Nucleotide-binding</keyword>
<gene>
    <name evidence="9 12" type="primary">ispE</name>
    <name evidence="12" type="ORF">WKR92_02380</name>
</gene>
<evidence type="ECO:0000259" key="11">
    <source>
        <dbReference type="Pfam" id="PF08544"/>
    </source>
</evidence>
<dbReference type="EMBL" id="JBBVGT010000002">
    <property type="protein sequence ID" value="MFB5944672.1"/>
    <property type="molecule type" value="Genomic_DNA"/>
</dbReference>
<dbReference type="PIRSF" id="PIRSF010376">
    <property type="entry name" value="IspE"/>
    <property type="match status" value="1"/>
</dbReference>
<dbReference type="GO" id="GO:0050515">
    <property type="term" value="F:4-(cytidine 5'-diphospho)-2-C-methyl-D-erythritol kinase activity"/>
    <property type="evidence" value="ECO:0007669"/>
    <property type="project" value="UniProtKB-EC"/>
</dbReference>
<evidence type="ECO:0000256" key="2">
    <source>
        <dbReference type="ARBA" id="ARBA00012052"/>
    </source>
</evidence>
<feature type="domain" description="GHMP kinase C-terminal" evidence="11">
    <location>
        <begin position="206"/>
        <end position="248"/>
    </location>
</feature>
<dbReference type="InterPro" id="IPR006204">
    <property type="entry name" value="GHMP_kinase_N_dom"/>
</dbReference>
<accession>A0ABV5CAV1</accession>
<dbReference type="NCBIfam" id="TIGR00154">
    <property type="entry name" value="ispE"/>
    <property type="match status" value="1"/>
</dbReference>
<name>A0ABV5CAV1_9SPHI</name>
<dbReference type="PANTHER" id="PTHR43527">
    <property type="entry name" value="4-DIPHOSPHOCYTIDYL-2-C-METHYL-D-ERYTHRITOL KINASE, CHLOROPLASTIC"/>
    <property type="match status" value="1"/>
</dbReference>
<dbReference type="Proteomes" id="UP001580928">
    <property type="component" value="Unassembled WGS sequence"/>
</dbReference>
<comment type="function">
    <text evidence="9">Catalyzes the phosphorylation of the position 2 hydroxy group of 4-diphosphocytidyl-2C-methyl-D-erythritol.</text>
</comment>
<evidence type="ECO:0000256" key="7">
    <source>
        <dbReference type="ARBA" id="ARBA00022840"/>
    </source>
</evidence>
<feature type="active site" evidence="9">
    <location>
        <position position="131"/>
    </location>
</feature>
<evidence type="ECO:0000256" key="5">
    <source>
        <dbReference type="ARBA" id="ARBA00022741"/>
    </source>
</evidence>
<keyword evidence="6 9" id="KW-0418">Kinase</keyword>
<keyword evidence="9" id="KW-0414">Isoprene biosynthesis</keyword>
<dbReference type="Pfam" id="PF08544">
    <property type="entry name" value="GHMP_kinases_C"/>
    <property type="match status" value="1"/>
</dbReference>
<organism evidence="12 13">
    <name type="scientific">Albibacterium profundi</name>
    <dbReference type="NCBI Taxonomy" id="3134906"/>
    <lineage>
        <taxon>Bacteria</taxon>
        <taxon>Pseudomonadati</taxon>
        <taxon>Bacteroidota</taxon>
        <taxon>Sphingobacteriia</taxon>
        <taxon>Sphingobacteriales</taxon>
        <taxon>Sphingobacteriaceae</taxon>
        <taxon>Albibacterium</taxon>
    </lineage>
</organism>
<dbReference type="SUPFAM" id="SSF55060">
    <property type="entry name" value="GHMP Kinase, C-terminal domain"/>
    <property type="match status" value="1"/>
</dbReference>
<feature type="active site" evidence="9">
    <location>
        <position position="8"/>
    </location>
</feature>
<dbReference type="Pfam" id="PF00288">
    <property type="entry name" value="GHMP_kinases_N"/>
    <property type="match status" value="1"/>
</dbReference>
<keyword evidence="13" id="KW-1185">Reference proteome</keyword>
<dbReference type="PANTHER" id="PTHR43527:SF2">
    <property type="entry name" value="4-DIPHOSPHOCYTIDYL-2-C-METHYL-D-ERYTHRITOL KINASE, CHLOROPLASTIC"/>
    <property type="match status" value="1"/>
</dbReference>
<dbReference type="SUPFAM" id="SSF54211">
    <property type="entry name" value="Ribosomal protein S5 domain 2-like"/>
    <property type="match status" value="1"/>
</dbReference>
<keyword evidence="7 9" id="KW-0067">ATP-binding</keyword>
<evidence type="ECO:0000313" key="12">
    <source>
        <dbReference type="EMBL" id="MFB5944672.1"/>
    </source>
</evidence>
<comment type="catalytic activity">
    <reaction evidence="9">
        <text>4-CDP-2-C-methyl-D-erythritol + ATP = 4-CDP-2-C-methyl-D-erythritol 2-phosphate + ADP + H(+)</text>
        <dbReference type="Rhea" id="RHEA:18437"/>
        <dbReference type="ChEBI" id="CHEBI:15378"/>
        <dbReference type="ChEBI" id="CHEBI:30616"/>
        <dbReference type="ChEBI" id="CHEBI:57823"/>
        <dbReference type="ChEBI" id="CHEBI:57919"/>
        <dbReference type="ChEBI" id="CHEBI:456216"/>
        <dbReference type="EC" id="2.7.1.148"/>
    </reaction>
</comment>
<feature type="domain" description="GHMP kinase N-terminal" evidence="10">
    <location>
        <begin position="62"/>
        <end position="136"/>
    </location>
</feature>
<dbReference type="RefSeq" id="WP_375556235.1">
    <property type="nucleotide sequence ID" value="NZ_JBBVGT010000002.1"/>
</dbReference>
<sequence>MIVFPNAKINIGLQVVDERPDGYHELQTVFYPIPLYDALEVVDGQQFNIFETGLSIPSGSGNICKKVYSVLADEFDLPPVHIHLHKTIPMGAGLGGGSADAAFLIKLLNEYFDLGMSVVRMQDVARTLGADCAFFIENRPAYATGRGDRFEALDLDLCSYSIVIIKPDIHISTAEAFSRVDVNKEGRSLRKDIGAPIEDWHQLIVNDFEVGIFDRYPMIRSIKDQLYQAGAIYVSMSGTGSAVFGIFEKGVILPDLANRYELWYC</sequence>
<comment type="caution">
    <text evidence="12">The sequence shown here is derived from an EMBL/GenBank/DDBJ whole genome shotgun (WGS) entry which is preliminary data.</text>
</comment>
<evidence type="ECO:0000256" key="8">
    <source>
        <dbReference type="ARBA" id="ARBA00032554"/>
    </source>
</evidence>
<feature type="binding site" evidence="9">
    <location>
        <begin position="89"/>
        <end position="99"/>
    </location>
    <ligand>
        <name>ATP</name>
        <dbReference type="ChEBI" id="CHEBI:30616"/>
    </ligand>
</feature>
<comment type="similarity">
    <text evidence="1 9">Belongs to the GHMP kinase family. IspE subfamily.</text>
</comment>